<evidence type="ECO:0000259" key="2">
    <source>
        <dbReference type="Pfam" id="PF00144"/>
    </source>
</evidence>
<feature type="signal peptide" evidence="1">
    <location>
        <begin position="1"/>
        <end position="27"/>
    </location>
</feature>
<dbReference type="InterPro" id="IPR023100">
    <property type="entry name" value="D-aminoacylase_insert_dom_sf"/>
</dbReference>
<feature type="domain" description="Amidohydrolase 3" evidence="3">
    <location>
        <begin position="73"/>
        <end position="527"/>
    </location>
</feature>
<dbReference type="Pfam" id="PF07969">
    <property type="entry name" value="Amidohydro_3"/>
    <property type="match status" value="1"/>
</dbReference>
<dbReference type="Gene3D" id="2.30.40.10">
    <property type="entry name" value="Urease, subunit C, domain 1"/>
    <property type="match status" value="1"/>
</dbReference>
<dbReference type="RefSeq" id="WP_114367111.1">
    <property type="nucleotide sequence ID" value="NZ_QPEX01000010.1"/>
</dbReference>
<evidence type="ECO:0000313" key="4">
    <source>
        <dbReference type="EMBL" id="RCS54045.1"/>
    </source>
</evidence>
<evidence type="ECO:0000256" key="1">
    <source>
        <dbReference type="SAM" id="SignalP"/>
    </source>
</evidence>
<dbReference type="Gene3D" id="3.20.20.140">
    <property type="entry name" value="Metal-dependent hydrolases"/>
    <property type="match status" value="1"/>
</dbReference>
<feature type="domain" description="Beta-lactamase-related" evidence="2">
    <location>
        <begin position="568"/>
        <end position="915"/>
    </location>
</feature>
<feature type="chain" id="PRO_5016770450" evidence="1">
    <location>
        <begin position="28"/>
        <end position="947"/>
    </location>
</feature>
<dbReference type="SUPFAM" id="SSF51338">
    <property type="entry name" value="Composite domain of metallo-dependent hydrolases"/>
    <property type="match status" value="1"/>
</dbReference>
<dbReference type="AlphaFoldDB" id="A0A368KWP6"/>
<proteinExistence type="predicted"/>
<accession>A0A368KWP6</accession>
<dbReference type="CDD" id="cd01297">
    <property type="entry name" value="D-aminoacylase"/>
    <property type="match status" value="1"/>
</dbReference>
<dbReference type="EMBL" id="QPEX01000010">
    <property type="protein sequence ID" value="RCS54045.1"/>
    <property type="molecule type" value="Genomic_DNA"/>
</dbReference>
<name>A0A368KWP6_9BACT</name>
<dbReference type="InterPro" id="IPR013108">
    <property type="entry name" value="Amidohydro_3"/>
</dbReference>
<evidence type="ECO:0000313" key="5">
    <source>
        <dbReference type="Proteomes" id="UP000253562"/>
    </source>
</evidence>
<dbReference type="InterPro" id="IPR050789">
    <property type="entry name" value="Diverse_Enzym_Activities"/>
</dbReference>
<keyword evidence="1" id="KW-0732">Signal</keyword>
<gene>
    <name evidence="4" type="ORF">DTL42_02505</name>
</gene>
<dbReference type="Pfam" id="PF00144">
    <property type="entry name" value="Beta-lactamase"/>
    <property type="match status" value="1"/>
</dbReference>
<sequence>MNGNLFRATSFASFSLMLLTSISSQLAAEPADLLLRGGRVVDGTGAPWYQADILIDDGKIIEIGHIQPEAAKRVIEAEGLVVAPGFIDMMGQSATPLLENPNSGINLLTQGITTINCGEGASEAPLGEESLETRGWTTMAEYFQLLDMKGLPVNVVQTVGHTQIRRLVLGEVDRRPNEEELAQMKAYVDEAMDAGAIGLSTALIYPPATYAPTKEIAALAAVAGKHGGRYYTHMRNEGDMLLEAIDEAIAIGDEGNVPVHIFHLKAAGRQNWGKMQLAIARIQAARAAGKEVTADIYPYINNGLGIAALIHPRHFAMGRETLYQKLKTDQALREEIKQEMLTTDGWENWFRHVGHDWTKVIVGTPGKGAYSEFAGSSIAAIAQQQGEDPWDTFFNLVDSGAFVMPQSMTDANLIVKMQQDFISFCTDVGPVHDRGGASHPRGFGAFPRMLSRYVRDLGVISLEQAVAKASAAAANHVMAYDRGRISEGLAADIIVFDFENLTENATFAQPHELSTGMKFVIVNGEVVLDDGKFTGARPGRVLRGPGYQKAKAPYAIVTGKGFEETKAIDAAVQSAMQEFAIPGAAIAITHQGRLVYARGFGYADIGARQPVEPDSLFRLASISKPITAVAIMQLIEQGKLSLDDKVFEILEYEPILEGEAKFDLRLNEITIRHLLQHRGGWDRDKSFDAMFRSVDFANLAQMPPPADCDAIIRVMLGKPLDFSPGERYAYSNLGYCILGRVIEKLTGEPYEQYVLDHVLRPIGAEGMRLGATHLSGRAEGEVRYYDPGFGRSVFAETLGQKVPNAYGAWYLESMDAHGAWISSAIDLAKFGAAFDEPENCPILSAASIELMHTPAPNEKNATARHYVAGWSVSTDNNGLKSIGHNGSLPGTNTLLARRSDGTNIVILLNARTSGKNNQLIGIVNNRVKAAIDSIQAWPDTNLFESAP</sequence>
<dbReference type="Gene3D" id="3.40.710.10">
    <property type="entry name" value="DD-peptidase/beta-lactamase superfamily"/>
    <property type="match status" value="1"/>
</dbReference>
<dbReference type="Proteomes" id="UP000253562">
    <property type="component" value="Unassembled WGS sequence"/>
</dbReference>
<dbReference type="PANTHER" id="PTHR43283">
    <property type="entry name" value="BETA-LACTAMASE-RELATED"/>
    <property type="match status" value="1"/>
</dbReference>
<dbReference type="InterPro" id="IPR012338">
    <property type="entry name" value="Beta-lactam/transpept-like"/>
</dbReference>
<organism evidence="4 5">
    <name type="scientific">Bremerella cremea</name>
    <dbReference type="NCBI Taxonomy" id="1031537"/>
    <lineage>
        <taxon>Bacteria</taxon>
        <taxon>Pseudomonadati</taxon>
        <taxon>Planctomycetota</taxon>
        <taxon>Planctomycetia</taxon>
        <taxon>Pirellulales</taxon>
        <taxon>Pirellulaceae</taxon>
        <taxon>Bremerella</taxon>
    </lineage>
</organism>
<reference evidence="4 5" key="1">
    <citation type="submission" date="2018-07" db="EMBL/GenBank/DDBJ databases">
        <title>Comparative genomes isolates from brazilian mangrove.</title>
        <authorList>
            <person name="De Araujo J.E."/>
            <person name="Taketani R.G."/>
            <person name="Silva M.C.P."/>
            <person name="Lourenco M.V."/>
            <person name="Oliveira V.M."/>
            <person name="Andreote F.D."/>
        </authorList>
    </citation>
    <scope>NUCLEOTIDE SEQUENCE [LARGE SCALE GENOMIC DNA]</scope>
    <source>
        <strain evidence="4 5">HEX PRIS-MGV</strain>
    </source>
</reference>
<dbReference type="SUPFAM" id="SSF51556">
    <property type="entry name" value="Metallo-dependent hydrolases"/>
    <property type="match status" value="1"/>
</dbReference>
<dbReference type="SUPFAM" id="SSF56601">
    <property type="entry name" value="beta-lactamase/transpeptidase-like"/>
    <property type="match status" value="1"/>
</dbReference>
<protein>
    <submittedName>
        <fullName evidence="4">D-aminoacylase</fullName>
    </submittedName>
</protein>
<dbReference type="Gene3D" id="3.30.1490.130">
    <property type="entry name" value="D-aminoacylase. Domain 3"/>
    <property type="match status" value="1"/>
</dbReference>
<evidence type="ECO:0000259" key="3">
    <source>
        <dbReference type="Pfam" id="PF07969"/>
    </source>
</evidence>
<dbReference type="GO" id="GO:0016811">
    <property type="term" value="F:hydrolase activity, acting on carbon-nitrogen (but not peptide) bonds, in linear amides"/>
    <property type="evidence" value="ECO:0007669"/>
    <property type="project" value="InterPro"/>
</dbReference>
<dbReference type="InterPro" id="IPR001466">
    <property type="entry name" value="Beta-lactam-related"/>
</dbReference>
<dbReference type="OrthoDB" id="9797709at2"/>
<dbReference type="InterPro" id="IPR032466">
    <property type="entry name" value="Metal_Hydrolase"/>
</dbReference>
<dbReference type="InterPro" id="IPR011059">
    <property type="entry name" value="Metal-dep_hydrolase_composite"/>
</dbReference>
<comment type="caution">
    <text evidence="4">The sequence shown here is derived from an EMBL/GenBank/DDBJ whole genome shotgun (WGS) entry which is preliminary data.</text>
</comment>
<dbReference type="PANTHER" id="PTHR43283:SF3">
    <property type="entry name" value="BETA-LACTAMASE FAMILY PROTEIN (AFU_ORTHOLOGUE AFUA_5G07500)"/>
    <property type="match status" value="1"/>
</dbReference>